<dbReference type="AlphaFoldDB" id="U5DD24"/>
<protein>
    <submittedName>
        <fullName evidence="1">Uncharacterized protein</fullName>
    </submittedName>
</protein>
<dbReference type="HOGENOM" id="CLU_1557368_0_0_1"/>
<keyword evidence="2" id="KW-1185">Reference proteome</keyword>
<reference evidence="2" key="1">
    <citation type="journal article" date="2013" name="Science">
        <title>The Amborella genome and the evolution of flowering plants.</title>
        <authorList>
            <consortium name="Amborella Genome Project"/>
        </authorList>
    </citation>
    <scope>NUCLEOTIDE SEQUENCE [LARGE SCALE GENOMIC DNA]</scope>
</reference>
<gene>
    <name evidence="1" type="ORF">AMTR_s00055p00183420</name>
</gene>
<organism evidence="1 2">
    <name type="scientific">Amborella trichopoda</name>
    <dbReference type="NCBI Taxonomy" id="13333"/>
    <lineage>
        <taxon>Eukaryota</taxon>
        <taxon>Viridiplantae</taxon>
        <taxon>Streptophyta</taxon>
        <taxon>Embryophyta</taxon>
        <taxon>Tracheophyta</taxon>
        <taxon>Spermatophyta</taxon>
        <taxon>Magnoliopsida</taxon>
        <taxon>Amborellales</taxon>
        <taxon>Amborellaceae</taxon>
        <taxon>Amborella</taxon>
    </lineage>
</organism>
<evidence type="ECO:0000313" key="1">
    <source>
        <dbReference type="EMBL" id="ERN18313.1"/>
    </source>
</evidence>
<name>U5DD24_AMBTC</name>
<accession>U5DD24</accession>
<proteinExistence type="predicted"/>
<dbReference type="EMBL" id="KI392237">
    <property type="protein sequence ID" value="ERN18313.1"/>
    <property type="molecule type" value="Genomic_DNA"/>
</dbReference>
<sequence>MEAQACLLDGCLRIFSLSISFKCQNFQKTPPLCWWTGSFPEEMLSEVSKNGVKSFRKSHTWGVASSSMGRFFSRSHLKSSSVQRGLSIPKRVISYSRSLEDDASGSISPTFLYTYGILQPSMPQTIASESQLPSISNLWNNCPWATSGFLWKSPTLNPFHRTFGLQPPTSII</sequence>
<dbReference type="Proteomes" id="UP000017836">
    <property type="component" value="Unassembled WGS sequence"/>
</dbReference>
<evidence type="ECO:0000313" key="2">
    <source>
        <dbReference type="Proteomes" id="UP000017836"/>
    </source>
</evidence>
<dbReference type="Gramene" id="ERN18313">
    <property type="protein sequence ID" value="ERN18313"/>
    <property type="gene ID" value="AMTR_s00055p00183420"/>
</dbReference>